<sequence>MAWKPRKGIWLGVHYMISGTIYKSDRNGLVALRAIGEDRSIE</sequence>
<evidence type="ECO:0000313" key="2">
    <source>
        <dbReference type="Proteomes" id="UP000006462"/>
    </source>
</evidence>
<protein>
    <submittedName>
        <fullName evidence="1">Uncharacterized protein</fullName>
    </submittedName>
</protein>
<reference evidence="1 2" key="1">
    <citation type="submission" date="2009-12" db="EMBL/GenBank/DDBJ databases">
        <authorList>
            <person name="Shrivastava S."/>
            <person name="Madupu R."/>
            <person name="Durkin A.S."/>
            <person name="Torralba M."/>
            <person name="Methe B."/>
            <person name="Sutton G.G."/>
            <person name="Strausberg R.L."/>
            <person name="Nelson K.E."/>
        </authorList>
    </citation>
    <scope>NUCLEOTIDE SEQUENCE [LARGE SCALE GENOMIC DNA]</scope>
    <source>
        <strain evidence="1 2">W5455</strain>
    </source>
</reference>
<dbReference type="Proteomes" id="UP000006462">
    <property type="component" value="Unassembled WGS sequence"/>
</dbReference>
<name>A0ABM9ZXL6_9BACT</name>
<gene>
    <name evidence="1" type="ORF">HMPREF7215_2040</name>
</gene>
<evidence type="ECO:0000313" key="1">
    <source>
        <dbReference type="EMBL" id="EFB91657.1"/>
    </source>
</evidence>
<proteinExistence type="predicted"/>
<keyword evidence="2" id="KW-1185">Reference proteome</keyword>
<comment type="caution">
    <text evidence="1">The sequence shown here is derived from an EMBL/GenBank/DDBJ whole genome shotgun (WGS) entry which is preliminary data.</text>
</comment>
<dbReference type="EMBL" id="ADFP01000024">
    <property type="protein sequence ID" value="EFB91657.1"/>
    <property type="molecule type" value="Genomic_DNA"/>
</dbReference>
<accession>A0ABM9ZXL6</accession>
<organism evidence="1 2">
    <name type="scientific">Pyramidobacter piscolens W5455</name>
    <dbReference type="NCBI Taxonomy" id="352165"/>
    <lineage>
        <taxon>Bacteria</taxon>
        <taxon>Thermotogati</taxon>
        <taxon>Synergistota</taxon>
        <taxon>Synergistia</taxon>
        <taxon>Synergistales</taxon>
        <taxon>Dethiosulfovibrionaceae</taxon>
        <taxon>Pyramidobacter</taxon>
    </lineage>
</organism>